<dbReference type="GO" id="GO:0005685">
    <property type="term" value="C:U1 snRNP"/>
    <property type="evidence" value="ECO:0007669"/>
    <property type="project" value="EnsemblFungi"/>
</dbReference>
<dbReference type="GO" id="GO:0071013">
    <property type="term" value="C:catalytic step 2 spliceosome"/>
    <property type="evidence" value="ECO:0007669"/>
    <property type="project" value="TreeGrafter"/>
</dbReference>
<dbReference type="GO" id="GO:0005686">
    <property type="term" value="C:U2 snRNP"/>
    <property type="evidence" value="ECO:0007669"/>
    <property type="project" value="EnsemblFungi"/>
</dbReference>
<feature type="domain" description="Sm" evidence="11">
    <location>
        <begin position="7"/>
        <end position="85"/>
    </location>
</feature>
<evidence type="ECO:0000256" key="4">
    <source>
        <dbReference type="ARBA" id="ARBA00022728"/>
    </source>
</evidence>
<dbReference type="Proteomes" id="UP000094236">
    <property type="component" value="Unassembled WGS sequence"/>
</dbReference>
<dbReference type="Gene3D" id="2.30.30.100">
    <property type="match status" value="1"/>
</dbReference>
<dbReference type="GO" id="GO:0005682">
    <property type="term" value="C:U5 snRNP"/>
    <property type="evidence" value="ECO:0007669"/>
    <property type="project" value="EnsemblFungi"/>
</dbReference>
<gene>
    <name evidence="12" type="ORF">PACTADRAFT_52110</name>
</gene>
<dbReference type="InterPro" id="IPR034100">
    <property type="entry name" value="Sm_F"/>
</dbReference>
<dbReference type="InterPro" id="IPR047575">
    <property type="entry name" value="Sm"/>
</dbReference>
<dbReference type="STRING" id="669874.A0A1E4TP61"/>
<evidence type="ECO:0000313" key="13">
    <source>
        <dbReference type="Proteomes" id="UP000094236"/>
    </source>
</evidence>
<evidence type="ECO:0000259" key="11">
    <source>
        <dbReference type="PROSITE" id="PS52002"/>
    </source>
</evidence>
<evidence type="ECO:0000256" key="7">
    <source>
        <dbReference type="ARBA" id="ARBA00023242"/>
    </source>
</evidence>
<dbReference type="GO" id="GO:0000398">
    <property type="term" value="P:mRNA splicing, via spliceosome"/>
    <property type="evidence" value="ECO:0007669"/>
    <property type="project" value="EnsemblFungi"/>
</dbReference>
<evidence type="ECO:0000256" key="3">
    <source>
        <dbReference type="ARBA" id="ARBA00022664"/>
    </source>
</evidence>
<dbReference type="AlphaFoldDB" id="A0A1E4TP61"/>
<evidence type="ECO:0000256" key="10">
    <source>
        <dbReference type="PIRNR" id="PIRNR006609"/>
    </source>
</evidence>
<keyword evidence="8 10" id="KW-0687">Ribonucleoprotein</keyword>
<dbReference type="GO" id="GO:0036261">
    <property type="term" value="P:7-methylguanosine cap hypermethylation"/>
    <property type="evidence" value="ECO:0007669"/>
    <property type="project" value="EnsemblFungi"/>
</dbReference>
<dbReference type="InterPro" id="IPR001163">
    <property type="entry name" value="Sm_dom_euk/arc"/>
</dbReference>
<dbReference type="PANTHER" id="PTHR11021">
    <property type="entry name" value="SMALL NUCLEAR RIBONUCLEOPROTEIN F SNRNP-F"/>
    <property type="match status" value="1"/>
</dbReference>
<dbReference type="SUPFAM" id="SSF50182">
    <property type="entry name" value="Sm-like ribonucleoproteins"/>
    <property type="match status" value="1"/>
</dbReference>
<keyword evidence="6 10" id="KW-0508">mRNA splicing</keyword>
<dbReference type="GO" id="GO:0046540">
    <property type="term" value="C:U4/U6 x U5 tri-snRNP complex"/>
    <property type="evidence" value="ECO:0007669"/>
    <property type="project" value="EnsemblFungi"/>
</dbReference>
<name>A0A1E4TP61_PACTA</name>
<keyword evidence="7 10" id="KW-0539">Nucleus</keyword>
<dbReference type="GO" id="GO:0005687">
    <property type="term" value="C:U4 snRNP"/>
    <property type="evidence" value="ECO:0007669"/>
    <property type="project" value="EnsemblFungi"/>
</dbReference>
<dbReference type="PROSITE" id="PS52002">
    <property type="entry name" value="SM"/>
    <property type="match status" value="1"/>
</dbReference>
<dbReference type="InterPro" id="IPR016487">
    <property type="entry name" value="Lsm6/sSmF"/>
</dbReference>
<reference evidence="13" key="1">
    <citation type="submission" date="2016-05" db="EMBL/GenBank/DDBJ databases">
        <title>Comparative genomics of biotechnologically important yeasts.</title>
        <authorList>
            <consortium name="DOE Joint Genome Institute"/>
            <person name="Riley R."/>
            <person name="Haridas S."/>
            <person name="Wolfe K.H."/>
            <person name="Lopes M.R."/>
            <person name="Hittinger C.T."/>
            <person name="Goker M."/>
            <person name="Salamov A."/>
            <person name="Wisecaver J."/>
            <person name="Long T.M."/>
            <person name="Aerts A.L."/>
            <person name="Barry K."/>
            <person name="Choi C."/>
            <person name="Clum A."/>
            <person name="Coughlan A.Y."/>
            <person name="Deshpande S."/>
            <person name="Douglass A.P."/>
            <person name="Hanson S.J."/>
            <person name="Klenk H.-P."/>
            <person name="Labutti K."/>
            <person name="Lapidus A."/>
            <person name="Lindquist E."/>
            <person name="Lipzen A."/>
            <person name="Meier-Kolthoff J.P."/>
            <person name="Ohm R.A."/>
            <person name="Otillar R.P."/>
            <person name="Pangilinan J."/>
            <person name="Peng Y."/>
            <person name="Rokas A."/>
            <person name="Rosa C.A."/>
            <person name="Scheuner C."/>
            <person name="Sibirny A.A."/>
            <person name="Slot J.C."/>
            <person name="Stielow J.B."/>
            <person name="Sun H."/>
            <person name="Kurtzman C.P."/>
            <person name="Blackwell M."/>
            <person name="Grigoriev I.V."/>
            <person name="Jeffries T.W."/>
        </authorList>
    </citation>
    <scope>NUCLEOTIDE SEQUENCE [LARGE SCALE GENOMIC DNA]</scope>
    <source>
        <strain evidence="13">NRRL Y-2460</strain>
    </source>
</reference>
<keyword evidence="13" id="KW-1185">Reference proteome</keyword>
<dbReference type="GO" id="GO:1990935">
    <property type="term" value="F:splicing factor binding"/>
    <property type="evidence" value="ECO:0007669"/>
    <property type="project" value="EnsemblFungi"/>
</dbReference>
<comment type="similarity">
    <text evidence="2 10">Belongs to the snRNP Sm proteins family. SmF/LSm6 subfamily.</text>
</comment>
<dbReference type="CDD" id="cd01722">
    <property type="entry name" value="Sm_F"/>
    <property type="match status" value="1"/>
</dbReference>
<dbReference type="GO" id="GO:0071014">
    <property type="term" value="C:post-mRNA release spliceosomal complex"/>
    <property type="evidence" value="ECO:0007669"/>
    <property type="project" value="EnsemblFungi"/>
</dbReference>
<dbReference type="GO" id="GO:0000974">
    <property type="term" value="C:Prp19 complex"/>
    <property type="evidence" value="ECO:0007669"/>
    <property type="project" value="EnsemblFungi"/>
</dbReference>
<keyword evidence="4 10" id="KW-0747">Spliceosome</keyword>
<evidence type="ECO:0000256" key="6">
    <source>
        <dbReference type="ARBA" id="ARBA00023187"/>
    </source>
</evidence>
<dbReference type="PANTHER" id="PTHR11021:SF0">
    <property type="entry name" value="SMALL NUCLEAR RIBONUCLEOPROTEIN F"/>
    <property type="match status" value="1"/>
</dbReference>
<evidence type="ECO:0000256" key="8">
    <source>
        <dbReference type="ARBA" id="ARBA00023274"/>
    </source>
</evidence>
<dbReference type="InterPro" id="IPR010920">
    <property type="entry name" value="LSM_dom_sf"/>
</dbReference>
<evidence type="ECO:0000256" key="2">
    <source>
        <dbReference type="ARBA" id="ARBA00007927"/>
    </source>
</evidence>
<organism evidence="12 13">
    <name type="scientific">Pachysolen tannophilus NRRL Y-2460</name>
    <dbReference type="NCBI Taxonomy" id="669874"/>
    <lineage>
        <taxon>Eukaryota</taxon>
        <taxon>Fungi</taxon>
        <taxon>Dikarya</taxon>
        <taxon>Ascomycota</taxon>
        <taxon>Saccharomycotina</taxon>
        <taxon>Pichiomycetes</taxon>
        <taxon>Pachysolenaceae</taxon>
        <taxon>Pachysolen</taxon>
    </lineage>
</organism>
<sequence>MSFAPINPKPFLSSLLNQNIIVKLKFNNIEYRGKLVSFDNYMNLLLDYNTLEYDLNKSETEGVPVGNEIFIRCNNVLWIGEDLDREDEANNKKDVKMEE</sequence>
<dbReference type="EMBL" id="KV454018">
    <property type="protein sequence ID" value="ODV93544.1"/>
    <property type="molecule type" value="Genomic_DNA"/>
</dbReference>
<proteinExistence type="inferred from homology"/>
<dbReference type="Pfam" id="PF01423">
    <property type="entry name" value="LSM"/>
    <property type="match status" value="1"/>
</dbReference>
<dbReference type="SMART" id="SM00651">
    <property type="entry name" value="Sm"/>
    <property type="match status" value="1"/>
</dbReference>
<keyword evidence="5 10" id="KW-0694">RNA-binding</keyword>
<evidence type="ECO:0000256" key="5">
    <source>
        <dbReference type="ARBA" id="ARBA00022884"/>
    </source>
</evidence>
<keyword evidence="3 10" id="KW-0507">mRNA processing</keyword>
<evidence type="ECO:0000313" key="12">
    <source>
        <dbReference type="EMBL" id="ODV93544.1"/>
    </source>
</evidence>
<evidence type="ECO:0000256" key="9">
    <source>
        <dbReference type="ARBA" id="ARBA00030144"/>
    </source>
</evidence>
<accession>A0A1E4TP61</accession>
<comment type="subcellular location">
    <subcellularLocation>
        <location evidence="1 10">Nucleus</location>
    </subcellularLocation>
</comment>
<dbReference type="GO" id="GO:0008266">
    <property type="term" value="F:poly(U) RNA binding"/>
    <property type="evidence" value="ECO:0007669"/>
    <property type="project" value="EnsemblFungi"/>
</dbReference>
<dbReference type="OrthoDB" id="409625at2759"/>
<dbReference type="GO" id="GO:0034715">
    <property type="term" value="C:pICln-Sm protein complex"/>
    <property type="evidence" value="ECO:0007669"/>
    <property type="project" value="TreeGrafter"/>
</dbReference>
<evidence type="ECO:0000256" key="1">
    <source>
        <dbReference type="ARBA" id="ARBA00004123"/>
    </source>
</evidence>
<dbReference type="PIRSF" id="PIRSF006609">
    <property type="entry name" value="snRNP_SmF"/>
    <property type="match status" value="1"/>
</dbReference>
<protein>
    <recommendedName>
        <fullName evidence="9">Sm protein F</fullName>
    </recommendedName>
</protein>